<evidence type="ECO:0000256" key="1">
    <source>
        <dbReference type="SAM" id="SignalP"/>
    </source>
</evidence>
<feature type="chain" id="PRO_5003033784" description="Right-handed parallel beta-helix repeat-containing protein" evidence="1">
    <location>
        <begin position="22"/>
        <end position="433"/>
    </location>
</feature>
<organism evidence="2 3">
    <name type="scientific">Spirosoma linguale (strain ATCC 33905 / DSM 74 / LMG 10896 / Claus 1)</name>
    <dbReference type="NCBI Taxonomy" id="504472"/>
    <lineage>
        <taxon>Bacteria</taxon>
        <taxon>Pseudomonadati</taxon>
        <taxon>Bacteroidota</taxon>
        <taxon>Cytophagia</taxon>
        <taxon>Cytophagales</taxon>
        <taxon>Cytophagaceae</taxon>
        <taxon>Spirosoma</taxon>
    </lineage>
</organism>
<sequence length="433" mass="45835">MKKVLILAAFSAALLAGCSKSTDTTTTVTPTPVPVVKEAVSGDVSGTWAKGSTYKITGHLQVPTSQSLVIEEGVNIVFSDSTVKPEMIVRGNLYVMGTSANPVKFTVPDAWKTTANQWGNLWGGIIAAPTCAEMLIDNAILEYGGAVTTESSPSVKAGLYKAAAGNHVPAVNYSNVNGKLVIVNSRLNNQNEDGFYVEGGKVIIANNKIYTQGVSGGDAINIKSGVQADVAFNLVYSPNTNALKLSNSGDRSPQAYIVAYNNTIVNAGWRRPTIKGGSIWIEVGVRADLYNNLLANDRFGVKRDPKNAEDPRSKVSNNLYYGYTQDGVTGFQPSPAPIPPSTLLPEILAGTNDVISKTVGDNDPKFVNYPLATESKNAVFNTAWDFRLQSGSPAIGKGTTSFTRLYADGLSFANGTLYKSPAPSTTIGAFGTN</sequence>
<dbReference type="EMBL" id="CP001769">
    <property type="protein sequence ID" value="ADB38419.1"/>
    <property type="molecule type" value="Genomic_DNA"/>
</dbReference>
<dbReference type="Proteomes" id="UP000002028">
    <property type="component" value="Chromosome"/>
</dbReference>
<dbReference type="InterPro" id="IPR011050">
    <property type="entry name" value="Pectin_lyase_fold/virulence"/>
</dbReference>
<proteinExistence type="predicted"/>
<dbReference type="HOGENOM" id="CLU_655130_0_0_10"/>
<evidence type="ECO:0000313" key="2">
    <source>
        <dbReference type="EMBL" id="ADB38419.1"/>
    </source>
</evidence>
<accession>D2QFP5</accession>
<evidence type="ECO:0000313" key="3">
    <source>
        <dbReference type="Proteomes" id="UP000002028"/>
    </source>
</evidence>
<evidence type="ECO:0008006" key="4">
    <source>
        <dbReference type="Google" id="ProtNLM"/>
    </source>
</evidence>
<name>D2QFP5_SPILD</name>
<dbReference type="KEGG" id="sli:Slin_2399"/>
<keyword evidence="3" id="KW-1185">Reference proteome</keyword>
<dbReference type="SUPFAM" id="SSF51126">
    <property type="entry name" value="Pectin lyase-like"/>
    <property type="match status" value="1"/>
</dbReference>
<keyword evidence="1" id="KW-0732">Signal</keyword>
<dbReference type="AlphaFoldDB" id="D2QFP5"/>
<dbReference type="eggNOG" id="ENOG502ZAUF">
    <property type="taxonomic scope" value="Bacteria"/>
</dbReference>
<dbReference type="STRING" id="504472.Slin_2399"/>
<gene>
    <name evidence="2" type="ordered locus">Slin_2399</name>
</gene>
<dbReference type="InterPro" id="IPR012334">
    <property type="entry name" value="Pectin_lyas_fold"/>
</dbReference>
<dbReference type="PROSITE" id="PS51257">
    <property type="entry name" value="PROKAR_LIPOPROTEIN"/>
    <property type="match status" value="1"/>
</dbReference>
<feature type="signal peptide" evidence="1">
    <location>
        <begin position="1"/>
        <end position="21"/>
    </location>
</feature>
<reference evidence="2 3" key="1">
    <citation type="journal article" date="2010" name="Stand. Genomic Sci.">
        <title>Complete genome sequence of Spirosoma linguale type strain (1).</title>
        <authorList>
            <person name="Lail K."/>
            <person name="Sikorski J."/>
            <person name="Saunders E."/>
            <person name="Lapidus A."/>
            <person name="Glavina Del Rio T."/>
            <person name="Copeland A."/>
            <person name="Tice H."/>
            <person name="Cheng J.-F."/>
            <person name="Lucas S."/>
            <person name="Nolan M."/>
            <person name="Bruce D."/>
            <person name="Goodwin L."/>
            <person name="Pitluck S."/>
            <person name="Ivanova N."/>
            <person name="Mavromatis K."/>
            <person name="Ovchinnikova G."/>
            <person name="Pati A."/>
            <person name="Chen A."/>
            <person name="Palaniappan K."/>
            <person name="Land M."/>
            <person name="Hauser L."/>
            <person name="Chang Y.-J."/>
            <person name="Jeffries C.D."/>
            <person name="Chain P."/>
            <person name="Brettin T."/>
            <person name="Detter J.C."/>
            <person name="Schuetze A."/>
            <person name="Rohde M."/>
            <person name="Tindall B.J."/>
            <person name="Goeker M."/>
            <person name="Bristow J."/>
            <person name="Eisen J.A."/>
            <person name="Markowitz V."/>
            <person name="Hugenholtz P."/>
            <person name="Kyrpides N.C."/>
            <person name="Klenk H.-P."/>
            <person name="Chen F."/>
        </authorList>
    </citation>
    <scope>NUCLEOTIDE SEQUENCE [LARGE SCALE GENOMIC DNA]</scope>
    <source>
        <strain evidence="3">ATCC 33905 / DSM 74 / LMG 10896 / Claus 1</strain>
    </source>
</reference>
<dbReference type="RefSeq" id="WP_012926954.1">
    <property type="nucleotide sequence ID" value="NC_013730.1"/>
</dbReference>
<protein>
    <recommendedName>
        <fullName evidence="4">Right-handed parallel beta-helix repeat-containing protein</fullName>
    </recommendedName>
</protein>
<dbReference type="Gene3D" id="2.160.20.10">
    <property type="entry name" value="Single-stranded right-handed beta-helix, Pectin lyase-like"/>
    <property type="match status" value="1"/>
</dbReference>